<keyword evidence="1" id="KW-1133">Transmembrane helix</keyword>
<comment type="caution">
    <text evidence="2">The sequence shown here is derived from an EMBL/GenBank/DDBJ whole genome shotgun (WGS) entry which is preliminary data.</text>
</comment>
<keyword evidence="1" id="KW-0812">Transmembrane</keyword>
<accession>A0ABV8LI57</accession>
<protein>
    <submittedName>
        <fullName evidence="2">Uncharacterized protein</fullName>
    </submittedName>
</protein>
<gene>
    <name evidence="2" type="ORF">ACFOZ4_05225</name>
</gene>
<evidence type="ECO:0000256" key="1">
    <source>
        <dbReference type="SAM" id="Phobius"/>
    </source>
</evidence>
<organism evidence="2 3">
    <name type="scientific">Hamadaea flava</name>
    <dbReference type="NCBI Taxonomy" id="1742688"/>
    <lineage>
        <taxon>Bacteria</taxon>
        <taxon>Bacillati</taxon>
        <taxon>Actinomycetota</taxon>
        <taxon>Actinomycetes</taxon>
        <taxon>Micromonosporales</taxon>
        <taxon>Micromonosporaceae</taxon>
        <taxon>Hamadaea</taxon>
    </lineage>
</organism>
<reference evidence="3" key="1">
    <citation type="journal article" date="2019" name="Int. J. Syst. Evol. Microbiol.">
        <title>The Global Catalogue of Microorganisms (GCM) 10K type strain sequencing project: providing services to taxonomists for standard genome sequencing and annotation.</title>
        <authorList>
            <consortium name="The Broad Institute Genomics Platform"/>
            <consortium name="The Broad Institute Genome Sequencing Center for Infectious Disease"/>
            <person name="Wu L."/>
            <person name="Ma J."/>
        </authorList>
    </citation>
    <scope>NUCLEOTIDE SEQUENCE [LARGE SCALE GENOMIC DNA]</scope>
    <source>
        <strain evidence="3">CGMCC 4.7289</strain>
    </source>
</reference>
<feature type="transmembrane region" description="Helical" evidence="1">
    <location>
        <begin position="159"/>
        <end position="178"/>
    </location>
</feature>
<sequence>MTLTDPRPARPATVSAALVLALIAATLDVLTVVLGWLTLQGQLDAIDELIGSRTRGGSDSDVDAMTSGYVIGVAFSSLVLFAFAASYLINGMLAGAGKQPARVLLWVTAGLDLCYFGCSTVSSGMPTNAELSSGGTITGTEVADAIAQAQPAWIQLLQIPATVLWAVSLLILVAVLAAPSSNRYFRPAPAAPAYPPPVA</sequence>
<feature type="transmembrane region" description="Helical" evidence="1">
    <location>
        <begin position="101"/>
        <end position="122"/>
    </location>
</feature>
<evidence type="ECO:0000313" key="3">
    <source>
        <dbReference type="Proteomes" id="UP001595816"/>
    </source>
</evidence>
<dbReference type="Proteomes" id="UP001595816">
    <property type="component" value="Unassembled WGS sequence"/>
</dbReference>
<dbReference type="EMBL" id="JBHSAY010000004">
    <property type="protein sequence ID" value="MFC4130002.1"/>
    <property type="molecule type" value="Genomic_DNA"/>
</dbReference>
<name>A0ABV8LI57_9ACTN</name>
<keyword evidence="1" id="KW-0472">Membrane</keyword>
<feature type="transmembrane region" description="Helical" evidence="1">
    <location>
        <begin position="69"/>
        <end position="89"/>
    </location>
</feature>
<proteinExistence type="predicted"/>
<keyword evidence="3" id="KW-1185">Reference proteome</keyword>
<feature type="transmembrane region" description="Helical" evidence="1">
    <location>
        <begin position="12"/>
        <end position="37"/>
    </location>
</feature>
<dbReference type="RefSeq" id="WP_253755664.1">
    <property type="nucleotide sequence ID" value="NZ_JAMZDZ010000001.1"/>
</dbReference>
<evidence type="ECO:0000313" key="2">
    <source>
        <dbReference type="EMBL" id="MFC4130002.1"/>
    </source>
</evidence>